<dbReference type="Proteomes" id="UP000659223">
    <property type="component" value="Unassembled WGS sequence"/>
</dbReference>
<dbReference type="SUPFAM" id="SSF56024">
    <property type="entry name" value="Phospholipase D/nuclease"/>
    <property type="match status" value="1"/>
</dbReference>
<keyword evidence="3" id="KW-1185">Reference proteome</keyword>
<organism evidence="2 3">
    <name type="scientific">Streptomyces hiroshimensis</name>
    <dbReference type="NCBI Taxonomy" id="66424"/>
    <lineage>
        <taxon>Bacteria</taxon>
        <taxon>Bacillati</taxon>
        <taxon>Actinomycetota</taxon>
        <taxon>Actinomycetes</taxon>
        <taxon>Kitasatosporales</taxon>
        <taxon>Streptomycetaceae</taxon>
        <taxon>Streptomyces</taxon>
    </lineage>
</organism>
<protein>
    <submittedName>
        <fullName evidence="2">Uncharacterized protein</fullName>
    </submittedName>
</protein>
<evidence type="ECO:0000313" key="2">
    <source>
        <dbReference type="EMBL" id="GGX93629.1"/>
    </source>
</evidence>
<proteinExistence type="predicted"/>
<feature type="region of interest" description="Disordered" evidence="1">
    <location>
        <begin position="242"/>
        <end position="264"/>
    </location>
</feature>
<accession>A0ABQ2YTI7</accession>
<evidence type="ECO:0000256" key="1">
    <source>
        <dbReference type="SAM" id="MobiDB-lite"/>
    </source>
</evidence>
<dbReference type="RefSeq" id="WP_190023464.1">
    <property type="nucleotide sequence ID" value="NZ_BMUT01000009.1"/>
</dbReference>
<sequence>MIVLVPVSMFSVNFSVARGRPYSRLERRVLEEIAAQAGVAPNQGATLTSLCDTFRVHERLMVEAVVTLVGAGWVAVTSGREATFVLTDEGQQACLSGKDPASVVVAPAAPCTVVLDRTAGQLARRGEVLTVSKQEARPDLNPSTPLRIVRNALDESQIQKLLPRNSGEWVRSIGRPRLVTVDRFLPVRVDLVDRFITGLPRGWHQALSAEILAVAQARKEELESAPDVQPAPQAIAVKVAPPAQAQVSATGPGRRPTPLSIPGRKPAAAALGAAAAPQTSASFPWLYGTEPFGSSDDGPTDQSTEAALFSEVSGEEAHQLVIAEALATAANHVLIASPTVNMESLSKLGDAIQAAVARGVRVDILYGDTDEGTNAQNVVELLHRIGYHAAERLGRDLLKPARERTGSGASLLIFDGRDGALEAVIGSYAWVGSPGSGQARSVHMGGTEFMAQVARAAAGLWTWSGDPDSADRWRHVADRCQDDTAVSAARGDRLKDHVLAELIVDDEHARVAQGSDDGALRVGGARRHKSGFAAGFRGISAVIRRPDTLAMP</sequence>
<dbReference type="Gene3D" id="3.30.870.10">
    <property type="entry name" value="Endonuclease Chain A"/>
    <property type="match status" value="1"/>
</dbReference>
<gene>
    <name evidence="2" type="ORF">GCM10010324_44540</name>
</gene>
<name>A0ABQ2YTI7_9ACTN</name>
<evidence type="ECO:0000313" key="3">
    <source>
        <dbReference type="Proteomes" id="UP000659223"/>
    </source>
</evidence>
<dbReference type="EMBL" id="BMUT01000009">
    <property type="protein sequence ID" value="GGX93629.1"/>
    <property type="molecule type" value="Genomic_DNA"/>
</dbReference>
<reference evidence="3" key="1">
    <citation type="journal article" date="2019" name="Int. J. Syst. Evol. Microbiol.">
        <title>The Global Catalogue of Microorganisms (GCM) 10K type strain sequencing project: providing services to taxonomists for standard genome sequencing and annotation.</title>
        <authorList>
            <consortium name="The Broad Institute Genomics Platform"/>
            <consortium name="The Broad Institute Genome Sequencing Center for Infectious Disease"/>
            <person name="Wu L."/>
            <person name="Ma J."/>
        </authorList>
    </citation>
    <scope>NUCLEOTIDE SEQUENCE [LARGE SCALE GENOMIC DNA]</scope>
    <source>
        <strain evidence="3">JCM 4586</strain>
    </source>
</reference>
<comment type="caution">
    <text evidence="2">The sequence shown here is derived from an EMBL/GenBank/DDBJ whole genome shotgun (WGS) entry which is preliminary data.</text>
</comment>